<organism evidence="2 3">
    <name type="scientific">Amycolatopsis jiangsuensis</name>
    <dbReference type="NCBI Taxonomy" id="1181879"/>
    <lineage>
        <taxon>Bacteria</taxon>
        <taxon>Bacillati</taxon>
        <taxon>Actinomycetota</taxon>
        <taxon>Actinomycetes</taxon>
        <taxon>Pseudonocardiales</taxon>
        <taxon>Pseudonocardiaceae</taxon>
        <taxon>Amycolatopsis</taxon>
    </lineage>
</organism>
<dbReference type="PANTHER" id="PTHR43265">
    <property type="entry name" value="ESTERASE ESTD"/>
    <property type="match status" value="1"/>
</dbReference>
<evidence type="ECO:0000259" key="1">
    <source>
        <dbReference type="Pfam" id="PF12146"/>
    </source>
</evidence>
<dbReference type="EMBL" id="JACHMG010000001">
    <property type="protein sequence ID" value="MBB4684152.1"/>
    <property type="molecule type" value="Genomic_DNA"/>
</dbReference>
<gene>
    <name evidence="2" type="ORF">BJY18_001637</name>
</gene>
<dbReference type="Proteomes" id="UP000581769">
    <property type="component" value="Unassembled WGS sequence"/>
</dbReference>
<proteinExistence type="predicted"/>
<accession>A0A840ISH3</accession>
<comment type="caution">
    <text evidence="2">The sequence shown here is derived from an EMBL/GenBank/DDBJ whole genome shotgun (WGS) entry which is preliminary data.</text>
</comment>
<dbReference type="RefSeq" id="WP_184779033.1">
    <property type="nucleotide sequence ID" value="NZ_JACHMG010000001.1"/>
</dbReference>
<reference evidence="2 3" key="1">
    <citation type="submission" date="2020-08" db="EMBL/GenBank/DDBJ databases">
        <title>Sequencing the genomes of 1000 actinobacteria strains.</title>
        <authorList>
            <person name="Klenk H.-P."/>
        </authorList>
    </citation>
    <scope>NUCLEOTIDE SEQUENCE [LARGE SCALE GENOMIC DNA]</scope>
    <source>
        <strain evidence="2 3">DSM 45859</strain>
    </source>
</reference>
<dbReference type="InterPro" id="IPR022742">
    <property type="entry name" value="Hydrolase_4"/>
</dbReference>
<sequence length="254" mass="27083">MRRERIEFPGSQGAPLAARLDLPEAQPRAYALFAHCFTCGKDVVAAARTARALTEAGIAVLRFDFTGLGGSGGDFGNTGFSSNVDDLVLAADHLRAQFTAPALLIGHSLGGAAVLAARHRIPEARAVATIAAPADPAHVRHLLGEGTAEIEQRGEAEVRLGGRPFCIRRRFLDDIAAQPQRERIAGLGAPLLVVHSPVDELVGIDNARRIFDAARHPKSFLALDGADHLLRRTADAEYAAAMIAVWASRYAFGR</sequence>
<dbReference type="GO" id="GO:0052689">
    <property type="term" value="F:carboxylic ester hydrolase activity"/>
    <property type="evidence" value="ECO:0007669"/>
    <property type="project" value="TreeGrafter"/>
</dbReference>
<dbReference type="Gene3D" id="3.40.50.1820">
    <property type="entry name" value="alpha/beta hydrolase"/>
    <property type="match status" value="1"/>
</dbReference>
<dbReference type="SUPFAM" id="SSF53474">
    <property type="entry name" value="alpha/beta-Hydrolases"/>
    <property type="match status" value="1"/>
</dbReference>
<dbReference type="PANTHER" id="PTHR43265:SF1">
    <property type="entry name" value="ESTERASE ESTD"/>
    <property type="match status" value="1"/>
</dbReference>
<evidence type="ECO:0000313" key="3">
    <source>
        <dbReference type="Proteomes" id="UP000581769"/>
    </source>
</evidence>
<dbReference type="AlphaFoldDB" id="A0A840ISH3"/>
<dbReference type="InterPro" id="IPR029058">
    <property type="entry name" value="AB_hydrolase_fold"/>
</dbReference>
<feature type="domain" description="Serine aminopeptidase S33" evidence="1">
    <location>
        <begin position="41"/>
        <end position="134"/>
    </location>
</feature>
<keyword evidence="2" id="KW-0378">Hydrolase</keyword>
<evidence type="ECO:0000313" key="2">
    <source>
        <dbReference type="EMBL" id="MBB4684152.1"/>
    </source>
</evidence>
<keyword evidence="3" id="KW-1185">Reference proteome</keyword>
<dbReference type="FunFam" id="3.40.50.1820:FF:000487">
    <property type="entry name" value="Dienelactone hydrolase"/>
    <property type="match status" value="1"/>
</dbReference>
<dbReference type="Pfam" id="PF12146">
    <property type="entry name" value="Hydrolase_4"/>
    <property type="match status" value="1"/>
</dbReference>
<dbReference type="InterPro" id="IPR053145">
    <property type="entry name" value="AB_hydrolase_Est10"/>
</dbReference>
<protein>
    <submittedName>
        <fullName evidence="2">Alpha/beta superfamily hydrolase</fullName>
    </submittedName>
</protein>
<name>A0A840ISH3_9PSEU</name>